<sequence length="275" mass="30875">MNDTQGEHVIYVCSDSVGETAEAVVKATIKQFAAQKVKVKRFAHISREEEIVQLVEEAAKAGSFIAFTLVQPELREMMKRESIRMGIRTVDVMGPMMQAFVDTFQGLPLAKPGLLHQMDDDYFNRVEAVEFAVKYDDGKDPKGLIQADIVLIGVSRTSKTPLSIFLAHKGLKVANLPLIPEVRVPRELYLIEKAKVYGLTMQAERIHKIRKERLKAMGLDDQAKYASLDRIQEELAYAHSIFQEVGCKVIDVSERAIEETAGMILEAEQNLVGRK</sequence>
<dbReference type="InterPro" id="IPR026565">
    <property type="entry name" value="PPDK_reg"/>
</dbReference>
<accession>A0ABW1IL70</accession>
<comment type="catalytic activity">
    <reaction evidence="5">
        <text>N(tele)-phospho-L-histidyl/L-threonyl-[pyruvate, phosphate dikinase] + ADP = N(tele)-phospho-L-histidyl/O-phospho-L-threonyl-[pyruvate, phosphate dikinase] + AMP + H(+)</text>
        <dbReference type="Rhea" id="RHEA:43692"/>
        <dbReference type="Rhea" id="RHEA-COMP:10650"/>
        <dbReference type="Rhea" id="RHEA-COMP:10651"/>
        <dbReference type="ChEBI" id="CHEBI:15378"/>
        <dbReference type="ChEBI" id="CHEBI:30013"/>
        <dbReference type="ChEBI" id="CHEBI:61977"/>
        <dbReference type="ChEBI" id="CHEBI:83586"/>
        <dbReference type="ChEBI" id="CHEBI:456215"/>
        <dbReference type="ChEBI" id="CHEBI:456216"/>
        <dbReference type="EC" id="2.7.11.32"/>
    </reaction>
</comment>
<comment type="caution">
    <text evidence="6">The sequence shown here is derived from an EMBL/GenBank/DDBJ whole genome shotgun (WGS) entry which is preliminary data.</text>
</comment>
<dbReference type="PANTHER" id="PTHR31756">
    <property type="entry name" value="PYRUVATE, PHOSPHATE DIKINASE REGULATORY PROTEIN 1, CHLOROPLASTIC"/>
    <property type="match status" value="1"/>
</dbReference>
<dbReference type="EMBL" id="JBHSQV010000031">
    <property type="protein sequence ID" value="MFC5985773.1"/>
    <property type="molecule type" value="Genomic_DNA"/>
</dbReference>
<dbReference type="NCBIfam" id="NF003742">
    <property type="entry name" value="PRK05339.1"/>
    <property type="match status" value="1"/>
</dbReference>
<dbReference type="PANTHER" id="PTHR31756:SF3">
    <property type="entry name" value="PYRUVATE, PHOSPHATE DIKINASE REGULATORY PROTEIN 1, CHLOROPLASTIC"/>
    <property type="match status" value="1"/>
</dbReference>
<keyword evidence="2 5" id="KW-0808">Transferase</keyword>
<dbReference type="GO" id="GO:0016740">
    <property type="term" value="F:transferase activity"/>
    <property type="evidence" value="ECO:0007669"/>
    <property type="project" value="UniProtKB-KW"/>
</dbReference>
<keyword evidence="7" id="KW-1185">Reference proteome</keyword>
<evidence type="ECO:0000256" key="3">
    <source>
        <dbReference type="ARBA" id="ARBA00022741"/>
    </source>
</evidence>
<comment type="function">
    <text evidence="5">Bifunctional serine/threonine kinase and phosphorylase involved in the regulation of the pyruvate, phosphate dikinase (PPDK) by catalyzing its phosphorylation/dephosphorylation.</text>
</comment>
<name>A0ABW1IL70_9BACL</name>
<dbReference type="Pfam" id="PF03618">
    <property type="entry name" value="Kinase-PPPase"/>
    <property type="match status" value="1"/>
</dbReference>
<dbReference type="EC" id="2.7.11.32" evidence="5"/>
<comment type="catalytic activity">
    <reaction evidence="5">
        <text>N(tele)-phospho-L-histidyl/O-phospho-L-threonyl-[pyruvate, phosphate dikinase] + phosphate + H(+) = N(tele)-phospho-L-histidyl/L-threonyl-[pyruvate, phosphate dikinase] + diphosphate</text>
        <dbReference type="Rhea" id="RHEA:43696"/>
        <dbReference type="Rhea" id="RHEA-COMP:10650"/>
        <dbReference type="Rhea" id="RHEA-COMP:10651"/>
        <dbReference type="ChEBI" id="CHEBI:15378"/>
        <dbReference type="ChEBI" id="CHEBI:30013"/>
        <dbReference type="ChEBI" id="CHEBI:33019"/>
        <dbReference type="ChEBI" id="CHEBI:43474"/>
        <dbReference type="ChEBI" id="CHEBI:61977"/>
        <dbReference type="ChEBI" id="CHEBI:83586"/>
        <dbReference type="EC" id="2.7.4.27"/>
    </reaction>
</comment>
<gene>
    <name evidence="6" type="ORF">ACFPXP_04935</name>
</gene>
<dbReference type="EC" id="2.7.4.27" evidence="5"/>
<evidence type="ECO:0000256" key="5">
    <source>
        <dbReference type="HAMAP-Rule" id="MF_00921"/>
    </source>
</evidence>
<dbReference type="Proteomes" id="UP001596250">
    <property type="component" value="Unassembled WGS sequence"/>
</dbReference>
<keyword evidence="3 5" id="KW-0547">Nucleotide-binding</keyword>
<organism evidence="6 7">
    <name type="scientific">Marinicrinis lubricantis</name>
    <dbReference type="NCBI Taxonomy" id="2086470"/>
    <lineage>
        <taxon>Bacteria</taxon>
        <taxon>Bacillati</taxon>
        <taxon>Bacillota</taxon>
        <taxon>Bacilli</taxon>
        <taxon>Bacillales</taxon>
        <taxon>Paenibacillaceae</taxon>
    </lineage>
</organism>
<keyword evidence="4 5" id="KW-0418">Kinase</keyword>
<keyword evidence="6" id="KW-0670">Pyruvate</keyword>
<protein>
    <recommendedName>
        <fullName evidence="5">Putative pyruvate, phosphate dikinase regulatory protein</fullName>
        <shortName evidence="5">PPDK regulatory protein</shortName>
        <ecNumber evidence="5">2.7.11.32</ecNumber>
        <ecNumber evidence="5">2.7.4.27</ecNumber>
    </recommendedName>
</protein>
<keyword evidence="1 5" id="KW-0723">Serine/threonine-protein kinase</keyword>
<evidence type="ECO:0000256" key="4">
    <source>
        <dbReference type="ARBA" id="ARBA00022777"/>
    </source>
</evidence>
<feature type="binding site" evidence="5">
    <location>
        <begin position="153"/>
        <end position="160"/>
    </location>
    <ligand>
        <name>ADP</name>
        <dbReference type="ChEBI" id="CHEBI:456216"/>
    </ligand>
</feature>
<evidence type="ECO:0000256" key="2">
    <source>
        <dbReference type="ARBA" id="ARBA00022679"/>
    </source>
</evidence>
<proteinExistence type="inferred from homology"/>
<dbReference type="InterPro" id="IPR005177">
    <property type="entry name" value="Kinase-pyrophosphorylase"/>
</dbReference>
<evidence type="ECO:0000313" key="7">
    <source>
        <dbReference type="Proteomes" id="UP001596250"/>
    </source>
</evidence>
<reference evidence="7" key="1">
    <citation type="journal article" date="2019" name="Int. J. Syst. Evol. Microbiol.">
        <title>The Global Catalogue of Microorganisms (GCM) 10K type strain sequencing project: providing services to taxonomists for standard genome sequencing and annotation.</title>
        <authorList>
            <consortium name="The Broad Institute Genomics Platform"/>
            <consortium name="The Broad Institute Genome Sequencing Center for Infectious Disease"/>
            <person name="Wu L."/>
            <person name="Ma J."/>
        </authorList>
    </citation>
    <scope>NUCLEOTIDE SEQUENCE [LARGE SCALE GENOMIC DNA]</scope>
    <source>
        <strain evidence="7">CCM 8749</strain>
    </source>
</reference>
<evidence type="ECO:0000256" key="1">
    <source>
        <dbReference type="ARBA" id="ARBA00022527"/>
    </source>
</evidence>
<evidence type="ECO:0000313" key="6">
    <source>
        <dbReference type="EMBL" id="MFC5985773.1"/>
    </source>
</evidence>
<comment type="similarity">
    <text evidence="5">Belongs to the pyruvate, phosphate/water dikinase regulatory protein family. PDRP subfamily.</text>
</comment>
<dbReference type="RefSeq" id="WP_379892949.1">
    <property type="nucleotide sequence ID" value="NZ_CBCSCT010000023.1"/>
</dbReference>
<dbReference type="HAMAP" id="MF_00921">
    <property type="entry name" value="PDRP"/>
    <property type="match status" value="1"/>
</dbReference>